<sequence length="95" mass="10587">MNKLKSNSAALVMTGINPNAVLQTKQIGEARLIDPLTISKMLSSLVADITVQAINKQDLKKLVMPLEILRERLVENWAVLMDLIFSSKRLNASRI</sequence>
<proteinExistence type="predicted"/>
<name>A0ABT8MSQ3_9BACL</name>
<dbReference type="EMBL" id="JAUJWW010000004">
    <property type="protein sequence ID" value="MDN7227943.1"/>
    <property type="molecule type" value="Genomic_DNA"/>
</dbReference>
<gene>
    <name evidence="1" type="ORF">QWY15_11600</name>
</gene>
<accession>A0ABT8MSQ3</accession>
<keyword evidence="2" id="KW-1185">Reference proteome</keyword>
<reference evidence="1 2" key="1">
    <citation type="submission" date="2023-06" db="EMBL/GenBank/DDBJ databases">
        <title>Novel species in genus Planococcus.</title>
        <authorList>
            <person name="Ning S."/>
        </authorList>
    </citation>
    <scope>NUCLEOTIDE SEQUENCE [LARGE SCALE GENOMIC DNA]</scope>
    <source>
        <strain evidence="1 2">N064</strain>
    </source>
</reference>
<organism evidence="1 2">
    <name type="scientific">Planococcus liqunii</name>
    <dbReference type="NCBI Taxonomy" id="3058394"/>
    <lineage>
        <taxon>Bacteria</taxon>
        <taxon>Bacillati</taxon>
        <taxon>Bacillota</taxon>
        <taxon>Bacilli</taxon>
        <taxon>Bacillales</taxon>
        <taxon>Caryophanaceae</taxon>
        <taxon>Planococcus</taxon>
    </lineage>
</organism>
<protein>
    <submittedName>
        <fullName evidence="1">Uncharacterized protein</fullName>
    </submittedName>
</protein>
<evidence type="ECO:0000313" key="1">
    <source>
        <dbReference type="EMBL" id="MDN7227943.1"/>
    </source>
</evidence>
<dbReference type="RefSeq" id="WP_301726487.1">
    <property type="nucleotide sequence ID" value="NZ_JAUJWW010000004.1"/>
</dbReference>
<evidence type="ECO:0000313" key="2">
    <source>
        <dbReference type="Proteomes" id="UP001172054"/>
    </source>
</evidence>
<dbReference type="Proteomes" id="UP001172054">
    <property type="component" value="Unassembled WGS sequence"/>
</dbReference>
<comment type="caution">
    <text evidence="1">The sequence shown here is derived from an EMBL/GenBank/DDBJ whole genome shotgun (WGS) entry which is preliminary data.</text>
</comment>